<proteinExistence type="predicted"/>
<dbReference type="AlphaFoldDB" id="A0A3N4HJW6"/>
<dbReference type="Proteomes" id="UP000275078">
    <property type="component" value="Unassembled WGS sequence"/>
</dbReference>
<feature type="region of interest" description="Disordered" evidence="1">
    <location>
        <begin position="70"/>
        <end position="97"/>
    </location>
</feature>
<feature type="compositionally biased region" description="Basic and acidic residues" evidence="1">
    <location>
        <begin position="78"/>
        <end position="97"/>
    </location>
</feature>
<sequence length="381" mass="43838">MVSSKAPAPSQWDDEDYGQKLRVFCGKRRLPGTYIHISQTNIERMFAPNPDPEVSRHGVMGTRYQNYVDDNTAYGPDENEKYHATDPEKYPDDGEDRGKTMAQIKREAFKLCLVVTAEDDAFLHAVAKNLLASRIRLSEIKAAEYIVKDALGIDVNHPHYERCKFSAVKNRDTWQNRTLDAAFDVCCLIYNSDWGKANLQPKFKGFGYFVYDAAGNKKRWLFPIDLIEDRIFNLDTAKKVFYVCLEAIDLTALSKSNGKPTAFGKALMYKAMAIIQFEMVYLIAKWTNKITGVFEKQSHHKHSRDLLDYFPYLLEMDELYLNKCTIQSSDARGTADIVVARLYPMDRTKSYGKVRQKKKHFDMNHTCDNQFKMGDLNDDSD</sequence>
<gene>
    <name evidence="2" type="ORF">BJ508DRAFT_333371</name>
</gene>
<keyword evidence="3" id="KW-1185">Reference proteome</keyword>
<dbReference type="EMBL" id="ML119799">
    <property type="protein sequence ID" value="RPA74129.1"/>
    <property type="molecule type" value="Genomic_DNA"/>
</dbReference>
<evidence type="ECO:0000313" key="3">
    <source>
        <dbReference type="Proteomes" id="UP000275078"/>
    </source>
</evidence>
<protein>
    <submittedName>
        <fullName evidence="2">Uncharacterized protein</fullName>
    </submittedName>
</protein>
<accession>A0A3N4HJW6</accession>
<name>A0A3N4HJW6_ASCIM</name>
<organism evidence="2 3">
    <name type="scientific">Ascobolus immersus RN42</name>
    <dbReference type="NCBI Taxonomy" id="1160509"/>
    <lineage>
        <taxon>Eukaryota</taxon>
        <taxon>Fungi</taxon>
        <taxon>Dikarya</taxon>
        <taxon>Ascomycota</taxon>
        <taxon>Pezizomycotina</taxon>
        <taxon>Pezizomycetes</taxon>
        <taxon>Pezizales</taxon>
        <taxon>Ascobolaceae</taxon>
        <taxon>Ascobolus</taxon>
    </lineage>
</organism>
<evidence type="ECO:0000313" key="2">
    <source>
        <dbReference type="EMBL" id="RPA74129.1"/>
    </source>
</evidence>
<evidence type="ECO:0000256" key="1">
    <source>
        <dbReference type="SAM" id="MobiDB-lite"/>
    </source>
</evidence>
<reference evidence="2 3" key="1">
    <citation type="journal article" date="2018" name="Nat. Ecol. Evol.">
        <title>Pezizomycetes genomes reveal the molecular basis of ectomycorrhizal truffle lifestyle.</title>
        <authorList>
            <person name="Murat C."/>
            <person name="Payen T."/>
            <person name="Noel B."/>
            <person name="Kuo A."/>
            <person name="Morin E."/>
            <person name="Chen J."/>
            <person name="Kohler A."/>
            <person name="Krizsan K."/>
            <person name="Balestrini R."/>
            <person name="Da Silva C."/>
            <person name="Montanini B."/>
            <person name="Hainaut M."/>
            <person name="Levati E."/>
            <person name="Barry K.W."/>
            <person name="Belfiori B."/>
            <person name="Cichocki N."/>
            <person name="Clum A."/>
            <person name="Dockter R.B."/>
            <person name="Fauchery L."/>
            <person name="Guy J."/>
            <person name="Iotti M."/>
            <person name="Le Tacon F."/>
            <person name="Lindquist E.A."/>
            <person name="Lipzen A."/>
            <person name="Malagnac F."/>
            <person name="Mello A."/>
            <person name="Molinier V."/>
            <person name="Miyauchi S."/>
            <person name="Poulain J."/>
            <person name="Riccioni C."/>
            <person name="Rubini A."/>
            <person name="Sitrit Y."/>
            <person name="Splivallo R."/>
            <person name="Traeger S."/>
            <person name="Wang M."/>
            <person name="Zifcakova L."/>
            <person name="Wipf D."/>
            <person name="Zambonelli A."/>
            <person name="Paolocci F."/>
            <person name="Nowrousian M."/>
            <person name="Ottonello S."/>
            <person name="Baldrian P."/>
            <person name="Spatafora J.W."/>
            <person name="Henrissat B."/>
            <person name="Nagy L.G."/>
            <person name="Aury J.M."/>
            <person name="Wincker P."/>
            <person name="Grigoriev I.V."/>
            <person name="Bonfante P."/>
            <person name="Martin F.M."/>
        </authorList>
    </citation>
    <scope>NUCLEOTIDE SEQUENCE [LARGE SCALE GENOMIC DNA]</scope>
    <source>
        <strain evidence="2 3">RN42</strain>
    </source>
</reference>